<evidence type="ECO:0000313" key="1">
    <source>
        <dbReference type="EMBL" id="KRK40476.1"/>
    </source>
</evidence>
<dbReference type="AlphaFoldDB" id="A0A0R1H1J6"/>
<proteinExistence type="predicted"/>
<comment type="caution">
    <text evidence="1">The sequence shown here is derived from an EMBL/GenBank/DDBJ whole genome shotgun (WGS) entry which is preliminary data.</text>
</comment>
<gene>
    <name evidence="1" type="ORF">FC07_GL000487</name>
</gene>
<name>A0A0R1H1J6_9LACO</name>
<sequence>MALVLGLLLHYYLKRKQPVDETVPTASPERLAHYRSLGMSNADIRFFRSTMQTAAQQIEQLETNMAAAPKLKAIELHDEPVQVSQATFKALVQTPQKLTVAADFLYRHLPRLVQLSQDYLAISQHTVKDKDTYTVLSESAALITELAQTLKADYQQVVADDQADLAVNMQLAREELAKANAEKEPSDNDRN</sequence>
<dbReference type="Proteomes" id="UP000051461">
    <property type="component" value="Unassembled WGS sequence"/>
</dbReference>
<dbReference type="InterPro" id="IPR018770">
    <property type="entry name" value="ChloroindolylP_hydrolase"/>
</dbReference>
<keyword evidence="2" id="KW-1185">Reference proteome</keyword>
<evidence type="ECO:0008006" key="3">
    <source>
        <dbReference type="Google" id="ProtNLM"/>
    </source>
</evidence>
<reference evidence="1 2" key="1">
    <citation type="journal article" date="2015" name="Genome Announc.">
        <title>Expanding the biotechnology potential of lactobacilli through comparative genomics of 213 strains and associated genera.</title>
        <authorList>
            <person name="Sun Z."/>
            <person name="Harris H.M."/>
            <person name="McCann A."/>
            <person name="Guo C."/>
            <person name="Argimon S."/>
            <person name="Zhang W."/>
            <person name="Yang X."/>
            <person name="Jeffery I.B."/>
            <person name="Cooney J.C."/>
            <person name="Kagawa T.F."/>
            <person name="Liu W."/>
            <person name="Song Y."/>
            <person name="Salvetti E."/>
            <person name="Wrobel A."/>
            <person name="Rasinkangas P."/>
            <person name="Parkhill J."/>
            <person name="Rea M.C."/>
            <person name="O'Sullivan O."/>
            <person name="Ritari J."/>
            <person name="Douillard F.P."/>
            <person name="Paul Ross R."/>
            <person name="Yang R."/>
            <person name="Briner A.E."/>
            <person name="Felis G.E."/>
            <person name="de Vos W.M."/>
            <person name="Barrangou R."/>
            <person name="Klaenhammer T.R."/>
            <person name="Caufield P.W."/>
            <person name="Cui Y."/>
            <person name="Zhang H."/>
            <person name="O'Toole P.W."/>
        </authorList>
    </citation>
    <scope>NUCLEOTIDE SEQUENCE [LARGE SCALE GENOMIC DNA]</scope>
    <source>
        <strain evidence="1 2">DSM 20003</strain>
    </source>
</reference>
<evidence type="ECO:0000313" key="2">
    <source>
        <dbReference type="Proteomes" id="UP000051461"/>
    </source>
</evidence>
<organism evidence="1 2">
    <name type="scientific">Loigolactobacillus bifermentans DSM 20003</name>
    <dbReference type="NCBI Taxonomy" id="1423726"/>
    <lineage>
        <taxon>Bacteria</taxon>
        <taxon>Bacillati</taxon>
        <taxon>Bacillota</taxon>
        <taxon>Bacilli</taxon>
        <taxon>Lactobacillales</taxon>
        <taxon>Lactobacillaceae</taxon>
        <taxon>Loigolactobacillus</taxon>
    </lineage>
</organism>
<dbReference type="Pfam" id="PF10112">
    <property type="entry name" value="Halogen_Hydrol"/>
    <property type="match status" value="1"/>
</dbReference>
<accession>A0A0R1H1J6</accession>
<dbReference type="PATRIC" id="fig|1423726.3.peg.501"/>
<protein>
    <recommendedName>
        <fullName evidence="3">5-bromo-4-chloroindolyl phosphate hydrolysis protein</fullName>
    </recommendedName>
</protein>
<dbReference type="EMBL" id="AZDA01000013">
    <property type="protein sequence ID" value="KRK40476.1"/>
    <property type="molecule type" value="Genomic_DNA"/>
</dbReference>
<dbReference type="STRING" id="1423726.FC07_GL000487"/>